<protein>
    <recommendedName>
        <fullName evidence="2">Reverse transcriptase zinc-binding domain-containing protein</fullName>
    </recommendedName>
</protein>
<accession>A0A7J6FM68</accession>
<name>A0A7J6FM68_CANSA</name>
<dbReference type="AlphaFoldDB" id="A0A7J6FM68"/>
<evidence type="ECO:0000313" key="4">
    <source>
        <dbReference type="Proteomes" id="UP000525078"/>
    </source>
</evidence>
<reference evidence="3 4" key="1">
    <citation type="journal article" date="2020" name="bioRxiv">
        <title>Sequence and annotation of 42 cannabis genomes reveals extensive copy number variation in cannabinoid synthesis and pathogen resistance genes.</title>
        <authorList>
            <person name="Mckernan K.J."/>
            <person name="Helbert Y."/>
            <person name="Kane L.T."/>
            <person name="Ebling H."/>
            <person name="Zhang L."/>
            <person name="Liu B."/>
            <person name="Eaton Z."/>
            <person name="Mclaughlin S."/>
            <person name="Kingan S."/>
            <person name="Baybayan P."/>
            <person name="Concepcion G."/>
            <person name="Jordan M."/>
            <person name="Riva A."/>
            <person name="Barbazuk W."/>
            <person name="Harkins T."/>
        </authorList>
    </citation>
    <scope>NUCLEOTIDE SEQUENCE [LARGE SCALE GENOMIC DNA]</scope>
    <source>
        <strain evidence="4">cv. Jamaican Lion 4</strain>
        <tissue evidence="3">Leaf</tissue>
    </source>
</reference>
<evidence type="ECO:0000259" key="2">
    <source>
        <dbReference type="Pfam" id="PF13966"/>
    </source>
</evidence>
<evidence type="ECO:0000256" key="1">
    <source>
        <dbReference type="SAM" id="MobiDB-lite"/>
    </source>
</evidence>
<dbReference type="Pfam" id="PF13966">
    <property type="entry name" value="zf-RVT"/>
    <property type="match status" value="1"/>
</dbReference>
<feature type="domain" description="Reverse transcriptase zinc-binding" evidence="2">
    <location>
        <begin position="371"/>
        <end position="454"/>
    </location>
</feature>
<feature type="compositionally biased region" description="Basic and acidic residues" evidence="1">
    <location>
        <begin position="201"/>
        <end position="211"/>
    </location>
</feature>
<sequence>MGFSVGLRKMQGGPRKDNVHEGRIPLKIVQSIRGIVVTTWNVRRKSEWCNVLVRLMGTTQWPMWRKTLEMMGTPHQYPEPIPVEVELNVGIETTVAHMLGNEVDLKKGETIAIINEGDGLQAHITSGPGQKKRKASIPIIPVDSSGKVIHEDGSTNQSNITLPFSPASSPSFAVGKHDEDLSSGKRTNVGGSHGKKKGRPRKDSKTKENPTKGKGSRIFRFYEAWLREQSCSEVIKETWEKNLNRGGADNLTLLLKNTKHALQGWRKQGFRDVDAKLRILEDRLMTIIANGTDINIWWQPWIPWMSYDEFRNTMEEVRLKAPQLRLVADLLNHLQTRWNERNLGELIIGIDIVNGLDQDTLVWKRVASGKFTIKEAYWLDNEGRFGPVLPGWRLIWSNKIHPRICLWLWRMCNGVLPTRDKIRRGNEIECVICNCMPKTPKHLFFECQFARGAWFGSPLAVRSDEIQGNTILDKVVNLCKDSEGGSLEKILTCCYVVCDGIWRYRNSLVHGGKQMELGRFLEGANAKFEEFVSVQHDLVNAPSALAKGLVQVAPFNSNFIVTDGAFKDGWCGMAMMGNDS</sequence>
<feature type="region of interest" description="Disordered" evidence="1">
    <location>
        <begin position="143"/>
        <end position="214"/>
    </location>
</feature>
<dbReference type="Proteomes" id="UP000525078">
    <property type="component" value="Unassembled WGS sequence"/>
</dbReference>
<proteinExistence type="predicted"/>
<organism evidence="3 4">
    <name type="scientific">Cannabis sativa</name>
    <name type="common">Hemp</name>
    <name type="synonym">Marijuana</name>
    <dbReference type="NCBI Taxonomy" id="3483"/>
    <lineage>
        <taxon>Eukaryota</taxon>
        <taxon>Viridiplantae</taxon>
        <taxon>Streptophyta</taxon>
        <taxon>Embryophyta</taxon>
        <taxon>Tracheophyta</taxon>
        <taxon>Spermatophyta</taxon>
        <taxon>Magnoliopsida</taxon>
        <taxon>eudicotyledons</taxon>
        <taxon>Gunneridae</taxon>
        <taxon>Pentapetalae</taxon>
        <taxon>rosids</taxon>
        <taxon>fabids</taxon>
        <taxon>Rosales</taxon>
        <taxon>Cannabaceae</taxon>
        <taxon>Cannabis</taxon>
    </lineage>
</organism>
<comment type="caution">
    <text evidence="3">The sequence shown here is derived from an EMBL/GenBank/DDBJ whole genome shotgun (WGS) entry which is preliminary data.</text>
</comment>
<gene>
    <name evidence="3" type="ORF">F8388_011823</name>
</gene>
<evidence type="ECO:0000313" key="3">
    <source>
        <dbReference type="EMBL" id="KAF4370840.1"/>
    </source>
</evidence>
<dbReference type="InterPro" id="IPR026960">
    <property type="entry name" value="RVT-Znf"/>
</dbReference>
<dbReference type="EMBL" id="JAATIP010000115">
    <property type="protein sequence ID" value="KAF4370840.1"/>
    <property type="molecule type" value="Genomic_DNA"/>
</dbReference>
<feature type="compositionally biased region" description="Low complexity" evidence="1">
    <location>
        <begin position="163"/>
        <end position="173"/>
    </location>
</feature>